<protein>
    <submittedName>
        <fullName evidence="2">Uncharacterized protein</fullName>
    </submittedName>
</protein>
<feature type="compositionally biased region" description="Low complexity" evidence="1">
    <location>
        <begin position="47"/>
        <end position="62"/>
    </location>
</feature>
<proteinExistence type="predicted"/>
<accession>A0A9P6XLW2</accession>
<reference evidence="2" key="1">
    <citation type="journal article" date="2020" name="Microb. Genom.">
        <title>Genetic diversity of clinical and environmental Mucorales isolates obtained from an investigation of mucormycosis cases among solid organ transplant recipients.</title>
        <authorList>
            <person name="Nguyen M.H."/>
            <person name="Kaul D."/>
            <person name="Muto C."/>
            <person name="Cheng S.J."/>
            <person name="Richter R.A."/>
            <person name="Bruno V.M."/>
            <person name="Liu G."/>
            <person name="Beyhan S."/>
            <person name="Sundermann A.J."/>
            <person name="Mounaud S."/>
            <person name="Pasculle A.W."/>
            <person name="Nierman W.C."/>
            <person name="Driscoll E."/>
            <person name="Cumbie R."/>
            <person name="Clancy C.J."/>
            <person name="Dupont C.L."/>
        </authorList>
    </citation>
    <scope>NUCLEOTIDE SEQUENCE</scope>
    <source>
        <strain evidence="2">GL16</strain>
    </source>
</reference>
<sequence>MSYSSRSLATARGSASTRRSVSCQSPPGVRTSSAADHCPLRWPPAAWPASSAASRRAASAPRDSSKLRCMAASTSGPARPLP</sequence>
<name>A0A9P6XLW2_RHIOR</name>
<feature type="region of interest" description="Disordered" evidence="1">
    <location>
        <begin position="1"/>
        <end position="82"/>
    </location>
</feature>
<dbReference type="AlphaFoldDB" id="A0A9P6XLW2"/>
<evidence type="ECO:0000313" key="2">
    <source>
        <dbReference type="EMBL" id="KAG1524271.1"/>
    </source>
</evidence>
<dbReference type="EMBL" id="JAANIT010010432">
    <property type="protein sequence ID" value="KAG1524271.1"/>
    <property type="molecule type" value="Genomic_DNA"/>
</dbReference>
<comment type="caution">
    <text evidence="2">The sequence shown here is derived from an EMBL/GenBank/DDBJ whole genome shotgun (WGS) entry which is preliminary data.</text>
</comment>
<evidence type="ECO:0000256" key="1">
    <source>
        <dbReference type="SAM" id="MobiDB-lite"/>
    </source>
</evidence>
<gene>
    <name evidence="2" type="ORF">G6F51_014444</name>
</gene>
<evidence type="ECO:0000313" key="3">
    <source>
        <dbReference type="Proteomes" id="UP000717996"/>
    </source>
</evidence>
<dbReference type="Proteomes" id="UP000717996">
    <property type="component" value="Unassembled WGS sequence"/>
</dbReference>
<feature type="compositionally biased region" description="Polar residues" evidence="1">
    <location>
        <begin position="1"/>
        <end position="34"/>
    </location>
</feature>
<organism evidence="2 3">
    <name type="scientific">Rhizopus oryzae</name>
    <name type="common">Mucormycosis agent</name>
    <name type="synonym">Rhizopus arrhizus var. delemar</name>
    <dbReference type="NCBI Taxonomy" id="64495"/>
    <lineage>
        <taxon>Eukaryota</taxon>
        <taxon>Fungi</taxon>
        <taxon>Fungi incertae sedis</taxon>
        <taxon>Mucoromycota</taxon>
        <taxon>Mucoromycotina</taxon>
        <taxon>Mucoromycetes</taxon>
        <taxon>Mucorales</taxon>
        <taxon>Mucorineae</taxon>
        <taxon>Rhizopodaceae</taxon>
        <taxon>Rhizopus</taxon>
    </lineage>
</organism>